<evidence type="ECO:0000259" key="7">
    <source>
        <dbReference type="Pfam" id="PF01794"/>
    </source>
</evidence>
<evidence type="ECO:0000256" key="3">
    <source>
        <dbReference type="ARBA" id="ARBA00022692"/>
    </source>
</evidence>
<keyword evidence="3 8" id="KW-0812">Transmembrane</keyword>
<dbReference type="InterPro" id="IPR051410">
    <property type="entry name" value="Ferric/Cupric_Reductase"/>
</dbReference>
<evidence type="ECO:0000313" key="9">
    <source>
        <dbReference type="Proteomes" id="UP001150904"/>
    </source>
</evidence>
<reference evidence="8" key="1">
    <citation type="submission" date="2022-12" db="EMBL/GenBank/DDBJ databases">
        <authorList>
            <person name="Petersen C."/>
        </authorList>
    </citation>
    <scope>NUCLEOTIDE SEQUENCE</scope>
    <source>
        <strain evidence="8">IBT 15544</strain>
    </source>
</reference>
<dbReference type="RefSeq" id="XP_058310957.1">
    <property type="nucleotide sequence ID" value="XM_058451495.1"/>
</dbReference>
<dbReference type="GO" id="GO:0005886">
    <property type="term" value="C:plasma membrane"/>
    <property type="evidence" value="ECO:0007669"/>
    <property type="project" value="TreeGrafter"/>
</dbReference>
<accession>A0A9W9N3Z1</accession>
<dbReference type="GO" id="GO:0000293">
    <property type="term" value="F:ferric-chelate reductase activity"/>
    <property type="evidence" value="ECO:0007669"/>
    <property type="project" value="TreeGrafter"/>
</dbReference>
<evidence type="ECO:0000313" key="8">
    <source>
        <dbReference type="EMBL" id="KAJ5212787.1"/>
    </source>
</evidence>
<dbReference type="GO" id="GO:0015677">
    <property type="term" value="P:copper ion import"/>
    <property type="evidence" value="ECO:0007669"/>
    <property type="project" value="TreeGrafter"/>
</dbReference>
<dbReference type="InterPro" id="IPR013130">
    <property type="entry name" value="Fe3_Rdtase_TM_dom"/>
</dbReference>
<dbReference type="EMBL" id="JAPQKR010000008">
    <property type="protein sequence ID" value="KAJ5212787.1"/>
    <property type="molecule type" value="Genomic_DNA"/>
</dbReference>
<keyword evidence="9" id="KW-1185">Reference proteome</keyword>
<evidence type="ECO:0000256" key="6">
    <source>
        <dbReference type="ARBA" id="ARBA00023136"/>
    </source>
</evidence>
<gene>
    <name evidence="8" type="ORF">N7498_004433</name>
</gene>
<dbReference type="GeneID" id="83178796"/>
<dbReference type="Proteomes" id="UP001150904">
    <property type="component" value="Unassembled WGS sequence"/>
</dbReference>
<keyword evidence="5" id="KW-0406">Ion transport</keyword>
<dbReference type="PANTHER" id="PTHR32361:SF9">
    <property type="entry name" value="FERRIC REDUCTASE TRANSMEMBRANE COMPONENT 3-RELATED"/>
    <property type="match status" value="1"/>
</dbReference>
<organism evidence="8 9">
    <name type="scientific">Penicillium cinerascens</name>
    <dbReference type="NCBI Taxonomy" id="70096"/>
    <lineage>
        <taxon>Eukaryota</taxon>
        <taxon>Fungi</taxon>
        <taxon>Dikarya</taxon>
        <taxon>Ascomycota</taxon>
        <taxon>Pezizomycotina</taxon>
        <taxon>Eurotiomycetes</taxon>
        <taxon>Eurotiomycetidae</taxon>
        <taxon>Eurotiales</taxon>
        <taxon>Aspergillaceae</taxon>
        <taxon>Penicillium</taxon>
    </lineage>
</organism>
<comment type="caution">
    <text evidence="8">The sequence shown here is derived from an EMBL/GenBank/DDBJ whole genome shotgun (WGS) entry which is preliminary data.</text>
</comment>
<protein>
    <submittedName>
        <fullName evidence="8">FRE ferric reductase-like transmembrane component</fullName>
    </submittedName>
</protein>
<dbReference type="Pfam" id="PF01794">
    <property type="entry name" value="Ferric_reduct"/>
    <property type="match status" value="1"/>
</dbReference>
<keyword evidence="4" id="KW-1133">Transmembrane helix</keyword>
<evidence type="ECO:0000256" key="2">
    <source>
        <dbReference type="ARBA" id="ARBA00022448"/>
    </source>
</evidence>
<sequence length="102" mass="11569">MGLQFFDWDYPGAQYWEAQGLRAGWLTIAQFPLLLLLAGKRNLIGYVVGVSYERLQILHRWVARVMLLTATIHGGVQAYGWHKYGVMQIEIDTDSCIPTVGD</sequence>
<keyword evidence="6" id="KW-0472">Membrane</keyword>
<proteinExistence type="predicted"/>
<reference evidence="8" key="2">
    <citation type="journal article" date="2023" name="IMA Fungus">
        <title>Comparative genomic study of the Penicillium genus elucidates a diverse pangenome and 15 lateral gene transfer events.</title>
        <authorList>
            <person name="Petersen C."/>
            <person name="Sorensen T."/>
            <person name="Nielsen M.R."/>
            <person name="Sondergaard T.E."/>
            <person name="Sorensen J.L."/>
            <person name="Fitzpatrick D.A."/>
            <person name="Frisvad J.C."/>
            <person name="Nielsen K.L."/>
        </authorList>
    </citation>
    <scope>NUCLEOTIDE SEQUENCE</scope>
    <source>
        <strain evidence="8">IBT 15544</strain>
    </source>
</reference>
<evidence type="ECO:0000256" key="1">
    <source>
        <dbReference type="ARBA" id="ARBA00004141"/>
    </source>
</evidence>
<keyword evidence="2" id="KW-0813">Transport</keyword>
<dbReference type="GO" id="GO:0006826">
    <property type="term" value="P:iron ion transport"/>
    <property type="evidence" value="ECO:0007669"/>
    <property type="project" value="TreeGrafter"/>
</dbReference>
<dbReference type="GO" id="GO:0006879">
    <property type="term" value="P:intracellular iron ion homeostasis"/>
    <property type="evidence" value="ECO:0007669"/>
    <property type="project" value="TreeGrafter"/>
</dbReference>
<evidence type="ECO:0000256" key="4">
    <source>
        <dbReference type="ARBA" id="ARBA00022989"/>
    </source>
</evidence>
<evidence type="ECO:0000256" key="5">
    <source>
        <dbReference type="ARBA" id="ARBA00023065"/>
    </source>
</evidence>
<comment type="subcellular location">
    <subcellularLocation>
        <location evidence="1">Membrane</location>
        <topology evidence="1">Multi-pass membrane protein</topology>
    </subcellularLocation>
</comment>
<dbReference type="OrthoDB" id="3944240at2759"/>
<dbReference type="AlphaFoldDB" id="A0A9W9N3Z1"/>
<dbReference type="PANTHER" id="PTHR32361">
    <property type="entry name" value="FERRIC/CUPRIC REDUCTASE TRANSMEMBRANE COMPONENT"/>
    <property type="match status" value="1"/>
</dbReference>
<name>A0A9W9N3Z1_9EURO</name>
<feature type="domain" description="Ferric oxidoreductase" evidence="7">
    <location>
        <begin position="23"/>
        <end position="85"/>
    </location>
</feature>